<dbReference type="SUPFAM" id="SSF48425">
    <property type="entry name" value="Sec7 domain"/>
    <property type="match status" value="1"/>
</dbReference>
<comment type="caution">
    <text evidence="8">The sequence shown here is derived from an EMBL/GenBank/DDBJ whole genome shotgun (WGS) entry which is preliminary data.</text>
</comment>
<evidence type="ECO:0000256" key="6">
    <source>
        <dbReference type="SAM" id="MobiDB-lite"/>
    </source>
</evidence>
<reference evidence="8" key="1">
    <citation type="submission" date="2023-07" db="EMBL/GenBank/DDBJ databases">
        <title>Chromosome-level genome assembly of Artemia franciscana.</title>
        <authorList>
            <person name="Jo E."/>
        </authorList>
    </citation>
    <scope>NUCLEOTIDE SEQUENCE</scope>
    <source>
        <tissue evidence="8">Whole body</tissue>
    </source>
</reference>
<dbReference type="InterPro" id="IPR033742">
    <property type="entry name" value="IQSEC_PH"/>
</dbReference>
<dbReference type="Pfam" id="PF16453">
    <property type="entry name" value="IQ_SEC7_PH"/>
    <property type="match status" value="1"/>
</dbReference>
<dbReference type="Gene3D" id="1.20.5.1190">
    <property type="entry name" value="iswi atpase"/>
    <property type="match status" value="1"/>
</dbReference>
<dbReference type="Gene3D" id="1.10.1000.11">
    <property type="entry name" value="Arf Nucleotide-binding Site Opener,domain 2"/>
    <property type="match status" value="1"/>
</dbReference>
<evidence type="ECO:0000313" key="9">
    <source>
        <dbReference type="Proteomes" id="UP001187531"/>
    </source>
</evidence>
<feature type="region of interest" description="Disordered" evidence="6">
    <location>
        <begin position="365"/>
        <end position="447"/>
    </location>
</feature>
<feature type="compositionally biased region" description="Low complexity" evidence="6">
    <location>
        <begin position="365"/>
        <end position="377"/>
    </location>
</feature>
<dbReference type="CDD" id="cd13318">
    <property type="entry name" value="PH_IQSEC"/>
    <property type="match status" value="1"/>
</dbReference>
<dbReference type="InterPro" id="IPR035999">
    <property type="entry name" value="Sec7_dom_sf"/>
</dbReference>
<dbReference type="PANTHER" id="PTHR10663:SF342">
    <property type="entry name" value="FI21420P1"/>
    <property type="match status" value="1"/>
</dbReference>
<dbReference type="SMART" id="SM00222">
    <property type="entry name" value="Sec7"/>
    <property type="match status" value="1"/>
</dbReference>
<comment type="similarity">
    <text evidence="2">Belongs to the BRAG family.</text>
</comment>
<protein>
    <recommendedName>
        <fullName evidence="7">SEC7 domain-containing protein</fullName>
    </recommendedName>
</protein>
<dbReference type="InterPro" id="IPR000904">
    <property type="entry name" value="Sec7_dom"/>
</dbReference>
<gene>
    <name evidence="8" type="ORF">QYM36_000974</name>
</gene>
<dbReference type="Pfam" id="PF01369">
    <property type="entry name" value="Sec7"/>
    <property type="match status" value="1"/>
</dbReference>
<feature type="domain" description="SEC7" evidence="7">
    <location>
        <begin position="515"/>
        <end position="701"/>
    </location>
</feature>
<dbReference type="GO" id="GO:0005085">
    <property type="term" value="F:guanyl-nucleotide exchange factor activity"/>
    <property type="evidence" value="ECO:0007669"/>
    <property type="project" value="InterPro"/>
</dbReference>
<dbReference type="PROSITE" id="PS50096">
    <property type="entry name" value="IQ"/>
    <property type="match status" value="1"/>
</dbReference>
<evidence type="ECO:0000259" key="7">
    <source>
        <dbReference type="PROSITE" id="PS50190"/>
    </source>
</evidence>
<keyword evidence="4" id="KW-0597">Phosphoprotein</keyword>
<evidence type="ECO:0000313" key="8">
    <source>
        <dbReference type="EMBL" id="KAK2724302.1"/>
    </source>
</evidence>
<dbReference type="InterPro" id="IPR023394">
    <property type="entry name" value="Sec7_C_sf"/>
</dbReference>
<feature type="compositionally biased region" description="Low complexity" evidence="6">
    <location>
        <begin position="421"/>
        <end position="438"/>
    </location>
</feature>
<dbReference type="GO" id="GO:0030036">
    <property type="term" value="P:actin cytoskeleton organization"/>
    <property type="evidence" value="ECO:0007669"/>
    <property type="project" value="TreeGrafter"/>
</dbReference>
<dbReference type="PROSITE" id="PS50190">
    <property type="entry name" value="SEC7"/>
    <property type="match status" value="1"/>
</dbReference>
<feature type="compositionally biased region" description="Polar residues" evidence="6">
    <location>
        <begin position="951"/>
        <end position="970"/>
    </location>
</feature>
<organism evidence="8 9">
    <name type="scientific">Artemia franciscana</name>
    <name type="common">Brine shrimp</name>
    <name type="synonym">Artemia sanfranciscana</name>
    <dbReference type="NCBI Taxonomy" id="6661"/>
    <lineage>
        <taxon>Eukaryota</taxon>
        <taxon>Metazoa</taxon>
        <taxon>Ecdysozoa</taxon>
        <taxon>Arthropoda</taxon>
        <taxon>Crustacea</taxon>
        <taxon>Branchiopoda</taxon>
        <taxon>Anostraca</taxon>
        <taxon>Artemiidae</taxon>
        <taxon>Artemia</taxon>
    </lineage>
</organism>
<name>A0AA88LBH8_ARTSF</name>
<feature type="compositionally biased region" description="Low complexity" evidence="6">
    <location>
        <begin position="93"/>
        <end position="102"/>
    </location>
</feature>
<proteinExistence type="inferred from homology"/>
<evidence type="ECO:0000256" key="4">
    <source>
        <dbReference type="ARBA" id="ARBA00022553"/>
    </source>
</evidence>
<dbReference type="EMBL" id="JAVRJZ010000003">
    <property type="protein sequence ID" value="KAK2724302.1"/>
    <property type="molecule type" value="Genomic_DNA"/>
</dbReference>
<evidence type="ECO:0000256" key="5">
    <source>
        <dbReference type="ARBA" id="ARBA00023054"/>
    </source>
</evidence>
<dbReference type="PANTHER" id="PTHR10663">
    <property type="entry name" value="GUANYL-NUCLEOTIDE EXCHANGE FACTOR"/>
    <property type="match status" value="1"/>
</dbReference>
<evidence type="ECO:0000256" key="3">
    <source>
        <dbReference type="ARBA" id="ARBA00022490"/>
    </source>
</evidence>
<comment type="subcellular location">
    <subcellularLocation>
        <location evidence="1">Cytoplasm</location>
    </subcellularLocation>
</comment>
<dbReference type="Gene3D" id="2.30.29.30">
    <property type="entry name" value="Pleckstrin-homology domain (PH domain)/Phosphotyrosine-binding domain (PTB)"/>
    <property type="match status" value="1"/>
</dbReference>
<feature type="region of interest" description="Disordered" evidence="6">
    <location>
        <begin position="66"/>
        <end position="142"/>
    </location>
</feature>
<keyword evidence="9" id="KW-1185">Reference proteome</keyword>
<evidence type="ECO:0000256" key="1">
    <source>
        <dbReference type="ARBA" id="ARBA00004496"/>
    </source>
</evidence>
<keyword evidence="3" id="KW-0963">Cytoplasm</keyword>
<dbReference type="CDD" id="cd23767">
    <property type="entry name" value="IQCD"/>
    <property type="match status" value="1"/>
</dbReference>
<dbReference type="SUPFAM" id="SSF50729">
    <property type="entry name" value="PH domain-like"/>
    <property type="match status" value="1"/>
</dbReference>
<dbReference type="Gene3D" id="1.10.220.20">
    <property type="match status" value="1"/>
</dbReference>
<dbReference type="Proteomes" id="UP001187531">
    <property type="component" value="Unassembled WGS sequence"/>
</dbReference>
<keyword evidence="5" id="KW-0175">Coiled coil</keyword>
<dbReference type="GO" id="GO:0005737">
    <property type="term" value="C:cytoplasm"/>
    <property type="evidence" value="ECO:0007669"/>
    <property type="project" value="UniProtKB-SubCell"/>
</dbReference>
<feature type="compositionally biased region" description="Polar residues" evidence="6">
    <location>
        <begin position="386"/>
        <end position="395"/>
    </location>
</feature>
<feature type="region of interest" description="Disordered" evidence="6">
    <location>
        <begin position="951"/>
        <end position="1002"/>
    </location>
</feature>
<sequence>MFSIDNSVIVKEAIWNEGNSSDYTGTHYFCENVTNRQMSGLRLGYLKPFSPYSGYLLKTTYFESNTSTPQKSERHMGSSSRPPDYKRGYVNEGLTLTTSPRTPTRHPRSGGSTPHYHGQNSGGKKQTIRKTDEGVKRTRSQTSYELSQDLMDKQIELLERKYGGPVRARKAATTIQRAYRQYMLRRKFASITAMAKADRRLSRRFQVEAWDQLNPDRPRYPEECSARENFNALYKEITDTPSTGRPPRPSRVVSLRDRRQYGVVVMAPPGLGPGTGIEERNFIPRVNTSSAHHRTETVTETVNGTNTYYHQYSYSRGFQTGHVNESNYMTPTSSPANRSFEDTRFFSPSNHVYVDDSGVVRNYTRSVSSSGRVSSGKKPPPEVPKRTTSISNDHTPIQKVRQVGLEEECSFSRQRITERGSQTSVQSSGSDSGASVTAVNEESSPAWIRRNESDFHEISGDQSRLNNSSYHEELSYTQSPYLHDSVVQNPHFLPPIYANVGENLPMDTKVLESLRKRQYRVGLNLFNKKPERGISYLIQKGFFENSPNAVAKFLISRKGVSKQMIGEYLGNLQNPFNMAALQCFAEEIDLSNLPIDVALRKFQTYFRMPGEAQKIERLMEVFGQKYCYCNPDVVGKLRNPDTVFILAFAIIMLNTDLHTPNLKPERRMKLEDFIKNVRGVDDGADVDKELLKGIYERVRESEFKPGSDHVTQVMKVQQSIVGKKLNLVSPHRRLVCYCRLYEVPDVMKKERPGIHQREVFLFNDLLVVTKILSKKKNSITYNFRQNYPLYGLHVGLFDTAHYQFGIKVSQKSDGKVLLMFNARNDHDRSKFSADLKEAILEMDEMENLRLEGELDKQRNSIRLSRVPGDLSQISPRERDNRDSGVADVEVLNLEKGTESLNRDGYLRPDTVMKKTTLSNSLLDIHEQMDKPQRRGSVGSLDSGMSISFQSSSATNSIVSRDSSPQNLQHQQLHRISGKSIVCHSPQTKRERKVSHGIQTSDV</sequence>
<dbReference type="CDD" id="cd00171">
    <property type="entry name" value="Sec7"/>
    <property type="match status" value="1"/>
</dbReference>
<evidence type="ECO:0000256" key="2">
    <source>
        <dbReference type="ARBA" id="ARBA00006248"/>
    </source>
</evidence>
<dbReference type="GO" id="GO:0032012">
    <property type="term" value="P:regulation of ARF protein signal transduction"/>
    <property type="evidence" value="ECO:0007669"/>
    <property type="project" value="InterPro"/>
</dbReference>
<dbReference type="InterPro" id="IPR011993">
    <property type="entry name" value="PH-like_dom_sf"/>
</dbReference>
<dbReference type="FunFam" id="1.10.1000.11:FF:000009">
    <property type="entry name" value="IQ motif and SEC7 domain-containing protein"/>
    <property type="match status" value="1"/>
</dbReference>
<dbReference type="AlphaFoldDB" id="A0AA88LBH8"/>
<dbReference type="FunFam" id="1.10.220.20:FF:000001">
    <property type="entry name" value="IQ motif and SEC7 domain-containing protein 1"/>
    <property type="match status" value="1"/>
</dbReference>
<accession>A0AA88LBH8</accession>